<keyword evidence="2" id="KW-1185">Reference proteome</keyword>
<comment type="caution">
    <text evidence="1">The sequence shown here is derived from an EMBL/GenBank/DDBJ whole genome shotgun (WGS) entry which is preliminary data.</text>
</comment>
<evidence type="ECO:0008006" key="3">
    <source>
        <dbReference type="Google" id="ProtNLM"/>
    </source>
</evidence>
<dbReference type="Proteomes" id="UP001142489">
    <property type="component" value="Unassembled WGS sequence"/>
</dbReference>
<sequence length="77" mass="8771">IQEELLFVRTLTRDTKYESIFNVLKEYFMEKAIPLSNRLSAAADGSPAMFGSYRGFISRLKQNVCNSLRHSSTTFSS</sequence>
<evidence type="ECO:0000313" key="1">
    <source>
        <dbReference type="EMBL" id="KAJ7319931.1"/>
    </source>
</evidence>
<proteinExistence type="predicted"/>
<gene>
    <name evidence="1" type="ORF">JRQ81_019442</name>
</gene>
<protein>
    <recommendedName>
        <fullName evidence="3">DUF4371 domain-containing protein</fullName>
    </recommendedName>
</protein>
<dbReference type="EMBL" id="JAPFRF010000010">
    <property type="protein sequence ID" value="KAJ7319931.1"/>
    <property type="molecule type" value="Genomic_DNA"/>
</dbReference>
<organism evidence="1 2">
    <name type="scientific">Phrynocephalus forsythii</name>
    <dbReference type="NCBI Taxonomy" id="171643"/>
    <lineage>
        <taxon>Eukaryota</taxon>
        <taxon>Metazoa</taxon>
        <taxon>Chordata</taxon>
        <taxon>Craniata</taxon>
        <taxon>Vertebrata</taxon>
        <taxon>Euteleostomi</taxon>
        <taxon>Lepidosauria</taxon>
        <taxon>Squamata</taxon>
        <taxon>Bifurcata</taxon>
        <taxon>Unidentata</taxon>
        <taxon>Episquamata</taxon>
        <taxon>Toxicofera</taxon>
        <taxon>Iguania</taxon>
        <taxon>Acrodonta</taxon>
        <taxon>Agamidae</taxon>
        <taxon>Agaminae</taxon>
        <taxon>Phrynocephalus</taxon>
    </lineage>
</organism>
<dbReference type="AlphaFoldDB" id="A0A9Q0XLW7"/>
<dbReference type="PANTHER" id="PTHR45913:SF22">
    <property type="entry name" value="SCAN BOX DOMAIN-CONTAINING PROTEIN"/>
    <property type="match status" value="1"/>
</dbReference>
<accession>A0A9Q0XLW7</accession>
<reference evidence="1" key="1">
    <citation type="journal article" date="2023" name="DNA Res.">
        <title>Chromosome-level genome assembly of Phrynocephalus forsythii using third-generation DNA sequencing and Hi-C analysis.</title>
        <authorList>
            <person name="Qi Y."/>
            <person name="Zhao W."/>
            <person name="Zhao Y."/>
            <person name="Niu C."/>
            <person name="Cao S."/>
            <person name="Zhang Y."/>
        </authorList>
    </citation>
    <scope>NUCLEOTIDE SEQUENCE</scope>
    <source>
        <tissue evidence="1">Muscle</tissue>
    </source>
</reference>
<dbReference type="OrthoDB" id="10060419at2759"/>
<feature type="non-terminal residue" evidence="1">
    <location>
        <position position="1"/>
    </location>
</feature>
<evidence type="ECO:0000313" key="2">
    <source>
        <dbReference type="Proteomes" id="UP001142489"/>
    </source>
</evidence>
<dbReference type="PANTHER" id="PTHR45913">
    <property type="entry name" value="EPM2A-INTERACTING PROTEIN 1"/>
    <property type="match status" value="1"/>
</dbReference>
<name>A0A9Q0XLW7_9SAUR</name>